<dbReference type="PROSITE" id="PS00211">
    <property type="entry name" value="ABC_TRANSPORTER_1"/>
    <property type="match status" value="1"/>
</dbReference>
<reference evidence="6" key="1">
    <citation type="submission" date="2011-04" db="EMBL/GenBank/DDBJ databases">
        <title>The complete genome of Spirochaeta coccoides DSM 17374.</title>
        <authorList>
            <person name="Lucas S."/>
            <person name="Copeland A."/>
            <person name="Lapidus A."/>
            <person name="Bruce D."/>
            <person name="Goodwin L."/>
            <person name="Pitluck S."/>
            <person name="Peters L."/>
            <person name="Kyrpides N."/>
            <person name="Mavromatis K."/>
            <person name="Pagani I."/>
            <person name="Ivanova N."/>
            <person name="Ovchinnikova G."/>
            <person name="Lu M."/>
            <person name="Detter J.C."/>
            <person name="Tapia R."/>
            <person name="Han C."/>
            <person name="Land M."/>
            <person name="Hauser L."/>
            <person name="Markowitz V."/>
            <person name="Cheng J.-F."/>
            <person name="Hugenholtz P."/>
            <person name="Woyke T."/>
            <person name="Wu D."/>
            <person name="Spring S."/>
            <person name="Schroeder M."/>
            <person name="Brambilla E."/>
            <person name="Klenk H.-P."/>
            <person name="Eisen J.A."/>
        </authorList>
    </citation>
    <scope>NUCLEOTIDE SEQUENCE [LARGE SCALE GENOMIC DNA]</scope>
    <source>
        <strain evidence="6">ATCC BAA-1237 / DSM 17374 / SPN1</strain>
    </source>
</reference>
<keyword evidence="3" id="KW-0067">ATP-binding</keyword>
<dbReference type="GO" id="GO:0140359">
    <property type="term" value="F:ABC-type transporter activity"/>
    <property type="evidence" value="ECO:0007669"/>
    <property type="project" value="UniProtKB-ARBA"/>
</dbReference>
<name>F4GH29_PARC1</name>
<dbReference type="Gene3D" id="3.40.50.300">
    <property type="entry name" value="P-loop containing nucleotide triphosphate hydrolases"/>
    <property type="match status" value="1"/>
</dbReference>
<dbReference type="KEGG" id="scc:Spico_0274"/>
<dbReference type="InterPro" id="IPR013611">
    <property type="entry name" value="Transp-assoc_OB_typ2"/>
</dbReference>
<dbReference type="SUPFAM" id="SSF50331">
    <property type="entry name" value="MOP-like"/>
    <property type="match status" value="1"/>
</dbReference>
<dbReference type="FunFam" id="3.40.50.300:FF:000042">
    <property type="entry name" value="Maltose/maltodextrin ABC transporter, ATP-binding protein"/>
    <property type="match status" value="1"/>
</dbReference>
<protein>
    <submittedName>
        <fullName evidence="5">Polyamine-transporting ATPase</fullName>
        <ecNumber evidence="5">3.6.3.31</ecNumber>
    </submittedName>
</protein>
<sequence length="366" mass="40336">MEKKSVSVTLQHVTKRFKNTRGKADIIAVNDADFVIEAGELVTLLGPSGCGKTTTLRMIAGFELPTEGKIFIGSEDVTMLPPNKRDTATMFQSYGLFPHMSVFDNVAYGLKLRGLPVEEISRRVNETLVLVGLKDYGDRAPSKLSGGQQQRVALARSLIVTPSVLLLDEPLSNLDALLREQMRIEIRKIQKSLGITAIYVTHDRVEAMSLSDRVVVMKDGYVRQIGAPDEIYEAPDSRFVAGFVGKAEFFPVKVVSKDGGLWTCSLGNKTVQVAQAAPDVNVGDDAVVMARPESLRFEEKGKGYIDGVVRLNVYLGNSMESFVETSFGEVLVQLDDPRSKKVYREGEEVSIAFTPDRVRLLSKNED</sequence>
<dbReference type="HOGENOM" id="CLU_000604_1_1_12"/>
<dbReference type="InterPro" id="IPR003439">
    <property type="entry name" value="ABC_transporter-like_ATP-bd"/>
</dbReference>
<dbReference type="PANTHER" id="PTHR42781">
    <property type="entry name" value="SPERMIDINE/PUTRESCINE IMPORT ATP-BINDING PROTEIN POTA"/>
    <property type="match status" value="1"/>
</dbReference>
<evidence type="ECO:0000256" key="3">
    <source>
        <dbReference type="ARBA" id="ARBA00022840"/>
    </source>
</evidence>
<gene>
    <name evidence="5" type="ordered locus">Spico_0274</name>
</gene>
<feature type="domain" description="ABC transporter" evidence="4">
    <location>
        <begin position="8"/>
        <end position="244"/>
    </location>
</feature>
<dbReference type="GO" id="GO:0043190">
    <property type="term" value="C:ATP-binding cassette (ABC) transporter complex"/>
    <property type="evidence" value="ECO:0007669"/>
    <property type="project" value="InterPro"/>
</dbReference>
<dbReference type="InterPro" id="IPR027417">
    <property type="entry name" value="P-loop_NTPase"/>
</dbReference>
<dbReference type="EMBL" id="CP002659">
    <property type="protein sequence ID" value="AEC01504.1"/>
    <property type="molecule type" value="Genomic_DNA"/>
</dbReference>
<dbReference type="RefSeq" id="WP_013738900.1">
    <property type="nucleotide sequence ID" value="NC_015436.1"/>
</dbReference>
<keyword evidence="6" id="KW-1185">Reference proteome</keyword>
<dbReference type="InterPro" id="IPR003593">
    <property type="entry name" value="AAA+_ATPase"/>
</dbReference>
<dbReference type="Gene3D" id="2.40.50.100">
    <property type="match status" value="1"/>
</dbReference>
<dbReference type="Pfam" id="PF00005">
    <property type="entry name" value="ABC_tran"/>
    <property type="match status" value="1"/>
</dbReference>
<proteinExistence type="predicted"/>
<dbReference type="eggNOG" id="COG3842">
    <property type="taxonomic scope" value="Bacteria"/>
</dbReference>
<dbReference type="Proteomes" id="UP000007939">
    <property type="component" value="Chromosome"/>
</dbReference>
<evidence type="ECO:0000256" key="2">
    <source>
        <dbReference type="ARBA" id="ARBA00022741"/>
    </source>
</evidence>
<dbReference type="AlphaFoldDB" id="F4GH29"/>
<dbReference type="SUPFAM" id="SSF52540">
    <property type="entry name" value="P-loop containing nucleoside triphosphate hydrolases"/>
    <property type="match status" value="1"/>
</dbReference>
<dbReference type="InterPro" id="IPR050093">
    <property type="entry name" value="ABC_SmlMolc_Importer"/>
</dbReference>
<evidence type="ECO:0000259" key="4">
    <source>
        <dbReference type="PROSITE" id="PS50893"/>
    </source>
</evidence>
<evidence type="ECO:0000313" key="6">
    <source>
        <dbReference type="Proteomes" id="UP000007939"/>
    </source>
</evidence>
<organism evidence="5 6">
    <name type="scientific">Parasphaerochaeta coccoides (strain ATCC BAA-1237 / DSM 17374 / SPN1)</name>
    <name type="common">Sphaerochaeta coccoides</name>
    <dbReference type="NCBI Taxonomy" id="760011"/>
    <lineage>
        <taxon>Bacteria</taxon>
        <taxon>Pseudomonadati</taxon>
        <taxon>Spirochaetota</taxon>
        <taxon>Spirochaetia</taxon>
        <taxon>Spirochaetales</taxon>
        <taxon>Sphaerochaetaceae</taxon>
        <taxon>Parasphaerochaeta</taxon>
    </lineage>
</organism>
<dbReference type="Gene3D" id="2.40.50.140">
    <property type="entry name" value="Nucleic acid-binding proteins"/>
    <property type="match status" value="1"/>
</dbReference>
<dbReference type="InterPro" id="IPR012340">
    <property type="entry name" value="NA-bd_OB-fold"/>
</dbReference>
<accession>F4GH29</accession>
<reference evidence="5 6" key="2">
    <citation type="journal article" date="2012" name="Stand. Genomic Sci.">
        <title>Complete genome sequence of the termite hindgut bacterium Spirochaeta coccoides type strain (SPN1(T)), reclassification in the genus Sphaerochaeta as Sphaerochaeta coccoides comb. nov. and emendations of the family Spirochaetaceae and the genus Sphaerochaeta.</title>
        <authorList>
            <person name="Abt B."/>
            <person name="Han C."/>
            <person name="Scheuner C."/>
            <person name="Lu M."/>
            <person name="Lapidus A."/>
            <person name="Nolan M."/>
            <person name="Lucas S."/>
            <person name="Hammon N."/>
            <person name="Deshpande S."/>
            <person name="Cheng J.F."/>
            <person name="Tapia R."/>
            <person name="Goodwin L.A."/>
            <person name="Pitluck S."/>
            <person name="Liolios K."/>
            <person name="Pagani I."/>
            <person name="Ivanova N."/>
            <person name="Mavromatis K."/>
            <person name="Mikhailova N."/>
            <person name="Huntemann M."/>
            <person name="Pati A."/>
            <person name="Chen A."/>
            <person name="Palaniappan K."/>
            <person name="Land M."/>
            <person name="Hauser L."/>
            <person name="Brambilla E.M."/>
            <person name="Rohde M."/>
            <person name="Spring S."/>
            <person name="Gronow S."/>
            <person name="Goker M."/>
            <person name="Woyke T."/>
            <person name="Bristow J."/>
            <person name="Eisen J.A."/>
            <person name="Markowitz V."/>
            <person name="Hugenholtz P."/>
            <person name="Kyrpides N.C."/>
            <person name="Klenk H.P."/>
            <person name="Detter J.C."/>
        </authorList>
    </citation>
    <scope>NUCLEOTIDE SEQUENCE [LARGE SCALE GENOMIC DNA]</scope>
    <source>
        <strain evidence="6">ATCC BAA-1237 / DSM 17374 / SPN1</strain>
    </source>
</reference>
<dbReference type="EC" id="3.6.3.31" evidence="5"/>
<dbReference type="GO" id="GO:0005524">
    <property type="term" value="F:ATP binding"/>
    <property type="evidence" value="ECO:0007669"/>
    <property type="project" value="UniProtKB-KW"/>
</dbReference>
<dbReference type="PROSITE" id="PS50893">
    <property type="entry name" value="ABC_TRANSPORTER_2"/>
    <property type="match status" value="1"/>
</dbReference>
<dbReference type="InterPro" id="IPR017871">
    <property type="entry name" value="ABC_transporter-like_CS"/>
</dbReference>
<evidence type="ECO:0000313" key="5">
    <source>
        <dbReference type="EMBL" id="AEC01504.1"/>
    </source>
</evidence>
<keyword evidence="5" id="KW-0378">Hydrolase</keyword>
<dbReference type="OrthoDB" id="9802264at2"/>
<evidence type="ECO:0000256" key="1">
    <source>
        <dbReference type="ARBA" id="ARBA00022448"/>
    </source>
</evidence>
<keyword evidence="2" id="KW-0547">Nucleotide-binding</keyword>
<dbReference type="SMART" id="SM00382">
    <property type="entry name" value="AAA"/>
    <property type="match status" value="1"/>
</dbReference>
<dbReference type="PANTHER" id="PTHR42781:SF4">
    <property type="entry name" value="SPERMIDINE_PUTRESCINE IMPORT ATP-BINDING PROTEIN POTA"/>
    <property type="match status" value="1"/>
</dbReference>
<dbReference type="GO" id="GO:0016887">
    <property type="term" value="F:ATP hydrolysis activity"/>
    <property type="evidence" value="ECO:0007669"/>
    <property type="project" value="InterPro"/>
</dbReference>
<dbReference type="Pfam" id="PF08402">
    <property type="entry name" value="TOBE_2"/>
    <property type="match status" value="1"/>
</dbReference>
<keyword evidence="1" id="KW-0813">Transport</keyword>
<dbReference type="InterPro" id="IPR008995">
    <property type="entry name" value="Mo/tungstate-bd_C_term_dom"/>
</dbReference>
<dbReference type="STRING" id="760011.Spico_0274"/>